<dbReference type="GO" id="GO:0005634">
    <property type="term" value="C:nucleus"/>
    <property type="evidence" value="ECO:0007669"/>
    <property type="project" value="UniProtKB-SubCell"/>
</dbReference>
<feature type="compositionally biased region" description="Gly residues" evidence="11">
    <location>
        <begin position="534"/>
        <end position="543"/>
    </location>
</feature>
<name>A0AAE8MGU5_9HYPO</name>
<organism evidence="15 16">
    <name type="scientific">Fusarium torulosum</name>
    <dbReference type="NCBI Taxonomy" id="33205"/>
    <lineage>
        <taxon>Eukaryota</taxon>
        <taxon>Fungi</taxon>
        <taxon>Dikarya</taxon>
        <taxon>Ascomycota</taxon>
        <taxon>Pezizomycotina</taxon>
        <taxon>Sordariomycetes</taxon>
        <taxon>Hypocreomycetidae</taxon>
        <taxon>Hypocreales</taxon>
        <taxon>Nectriaceae</taxon>
        <taxon>Fusarium</taxon>
    </lineage>
</organism>
<evidence type="ECO:0000256" key="8">
    <source>
        <dbReference type="ARBA" id="ARBA00047984"/>
    </source>
</evidence>
<keyword evidence="7" id="KW-0539">Nucleus</keyword>
<evidence type="ECO:0000256" key="4">
    <source>
        <dbReference type="ARBA" id="ARBA00022801"/>
    </source>
</evidence>
<reference evidence="15" key="1">
    <citation type="submission" date="2018-03" db="EMBL/GenBank/DDBJ databases">
        <authorList>
            <person name="Guldener U."/>
        </authorList>
    </citation>
    <scope>NUCLEOTIDE SEQUENCE</scope>
</reference>
<dbReference type="Gene3D" id="3.40.50.300">
    <property type="entry name" value="P-loop containing nucleotide triphosphate hydrolases"/>
    <property type="match status" value="2"/>
</dbReference>
<dbReference type="Pfam" id="PF00270">
    <property type="entry name" value="DEAD"/>
    <property type="match status" value="1"/>
</dbReference>
<dbReference type="FunFam" id="3.40.50.300:FF:000079">
    <property type="entry name" value="probable ATP-dependent RNA helicase DDX17"/>
    <property type="match status" value="1"/>
</dbReference>
<evidence type="ECO:0000256" key="7">
    <source>
        <dbReference type="ARBA" id="ARBA00023242"/>
    </source>
</evidence>
<dbReference type="PROSITE" id="PS51195">
    <property type="entry name" value="Q_MOTIF"/>
    <property type="match status" value="1"/>
</dbReference>
<comment type="catalytic activity">
    <reaction evidence="8">
        <text>ATP + H2O = ADP + phosphate + H(+)</text>
        <dbReference type="Rhea" id="RHEA:13065"/>
        <dbReference type="ChEBI" id="CHEBI:15377"/>
        <dbReference type="ChEBI" id="CHEBI:15378"/>
        <dbReference type="ChEBI" id="CHEBI:30616"/>
        <dbReference type="ChEBI" id="CHEBI:43474"/>
        <dbReference type="ChEBI" id="CHEBI:456216"/>
        <dbReference type="EC" id="3.6.4.13"/>
    </reaction>
</comment>
<feature type="region of interest" description="Disordered" evidence="11">
    <location>
        <begin position="1"/>
        <end position="58"/>
    </location>
</feature>
<dbReference type="EMBL" id="ONZP01000342">
    <property type="protein sequence ID" value="SPJ81958.1"/>
    <property type="molecule type" value="Genomic_DNA"/>
</dbReference>
<evidence type="ECO:0000313" key="15">
    <source>
        <dbReference type="EMBL" id="SPJ81958.1"/>
    </source>
</evidence>
<dbReference type="CDD" id="cd18787">
    <property type="entry name" value="SF2_C_DEAD"/>
    <property type="match status" value="1"/>
</dbReference>
<dbReference type="SUPFAM" id="SSF52540">
    <property type="entry name" value="P-loop containing nucleoside triphosphate hydrolases"/>
    <property type="match status" value="1"/>
</dbReference>
<dbReference type="AlphaFoldDB" id="A0AAE8MGU5"/>
<dbReference type="Pfam" id="PF00271">
    <property type="entry name" value="Helicase_C"/>
    <property type="match status" value="1"/>
</dbReference>
<comment type="similarity">
    <text evidence="10">Belongs to the DEAD box helicase family.</text>
</comment>
<dbReference type="GO" id="GO:0003724">
    <property type="term" value="F:RNA helicase activity"/>
    <property type="evidence" value="ECO:0007669"/>
    <property type="project" value="UniProtKB-EC"/>
</dbReference>
<dbReference type="GO" id="GO:0016787">
    <property type="term" value="F:hydrolase activity"/>
    <property type="evidence" value="ECO:0007669"/>
    <property type="project" value="UniProtKB-KW"/>
</dbReference>
<dbReference type="GO" id="GO:0005524">
    <property type="term" value="F:ATP binding"/>
    <property type="evidence" value="ECO:0007669"/>
    <property type="project" value="UniProtKB-KW"/>
</dbReference>
<feature type="compositionally biased region" description="Basic and acidic residues" evidence="11">
    <location>
        <begin position="20"/>
        <end position="29"/>
    </location>
</feature>
<evidence type="ECO:0000259" key="14">
    <source>
        <dbReference type="PROSITE" id="PS51195"/>
    </source>
</evidence>
<dbReference type="FunFam" id="3.40.50.300:FF:000008">
    <property type="entry name" value="ATP-dependent RNA helicase RhlB"/>
    <property type="match status" value="1"/>
</dbReference>
<comment type="caution">
    <text evidence="15">The sequence shown here is derived from an EMBL/GenBank/DDBJ whole genome shotgun (WGS) entry which is preliminary data.</text>
</comment>
<feature type="domain" description="Helicase ATP-binding" evidence="12">
    <location>
        <begin position="171"/>
        <end position="346"/>
    </location>
</feature>
<dbReference type="EC" id="3.6.4.13" evidence="2"/>
<evidence type="ECO:0000256" key="10">
    <source>
        <dbReference type="RuleBase" id="RU000492"/>
    </source>
</evidence>
<sequence>MSGYDGGYSGGGGRGGGGYGRDRGDRGDRNGGGGGYGGRSNGGGYGGGGGGGFGGGGYGGGGGGYGGGGGFGGGAGGDRMGALGAGLKNQDFDLSTLPKFEKSFYKEHPDVASRSDADVEAFRRKHQMTIAGKDIPRPVETFDEAGFPRYVMDEVKAQGFPAPTAIQSQGWPMALSGRDVVGIAETGSGKTLTYCLPSIVHINAQPLLAPGDGPIVLVLAPTRELAVQIQEEMKKFGRSSRIRNTCVYGGVPKGPQIRDLSRGVEVCIATPGRLIDMLEAGKTNLRRVTYLVLDEADRMLDMGFEPQIRKIIGQIRPDRQTLMWSATWPKEVRALASDFLQEFIQVNIGSMELAANHRITQIVEVVTEMEKRDRMIKHLEKVMENKENKILIFVGTKRIADEITRFLRQDGWPALSIHGDKQQNERDWVLDQFKTGKSPIMVATDVASRGIDVRNITHVLNYDYPNNSEDYIHRIGRTGRAGAMGTAITLFTTDNQKQARDLVNVLQEAKQQIDPRLAEMTRYGGGGGGRGYGGWGRGRGGGRASNSNNMPIGNRRW</sequence>
<dbReference type="SMART" id="SM00490">
    <property type="entry name" value="HELICc"/>
    <property type="match status" value="1"/>
</dbReference>
<dbReference type="PROSITE" id="PS51192">
    <property type="entry name" value="HELICASE_ATP_BIND_1"/>
    <property type="match status" value="1"/>
</dbReference>
<evidence type="ECO:0000256" key="1">
    <source>
        <dbReference type="ARBA" id="ARBA00004123"/>
    </source>
</evidence>
<proteinExistence type="inferred from homology"/>
<evidence type="ECO:0000256" key="2">
    <source>
        <dbReference type="ARBA" id="ARBA00012552"/>
    </source>
</evidence>
<feature type="compositionally biased region" description="Gly residues" evidence="11">
    <location>
        <begin position="30"/>
        <end position="58"/>
    </location>
</feature>
<keyword evidence="3 10" id="KW-0547">Nucleotide-binding</keyword>
<keyword evidence="5 10" id="KW-0347">Helicase</keyword>
<evidence type="ECO:0000259" key="12">
    <source>
        <dbReference type="PROSITE" id="PS51192"/>
    </source>
</evidence>
<dbReference type="InterPro" id="IPR014001">
    <property type="entry name" value="Helicase_ATP-bd"/>
</dbReference>
<feature type="domain" description="DEAD-box RNA helicase Q" evidence="14">
    <location>
        <begin position="140"/>
        <end position="168"/>
    </location>
</feature>
<evidence type="ECO:0000259" key="13">
    <source>
        <dbReference type="PROSITE" id="PS51194"/>
    </source>
</evidence>
<dbReference type="PANTHER" id="PTHR47958">
    <property type="entry name" value="ATP-DEPENDENT RNA HELICASE DBP3"/>
    <property type="match status" value="1"/>
</dbReference>
<evidence type="ECO:0000256" key="9">
    <source>
        <dbReference type="PROSITE-ProRule" id="PRU00552"/>
    </source>
</evidence>
<keyword evidence="16" id="KW-1185">Reference proteome</keyword>
<feature type="domain" description="Helicase C-terminal" evidence="13">
    <location>
        <begin position="374"/>
        <end position="521"/>
    </location>
</feature>
<evidence type="ECO:0000256" key="11">
    <source>
        <dbReference type="SAM" id="MobiDB-lite"/>
    </source>
</evidence>
<feature type="compositionally biased region" description="Gly residues" evidence="11">
    <location>
        <begin position="1"/>
        <end position="19"/>
    </location>
</feature>
<evidence type="ECO:0000256" key="3">
    <source>
        <dbReference type="ARBA" id="ARBA00022741"/>
    </source>
</evidence>
<comment type="subcellular location">
    <subcellularLocation>
        <location evidence="1">Nucleus</location>
    </subcellularLocation>
</comment>
<dbReference type="CDD" id="cd17966">
    <property type="entry name" value="DEADc_DDX5_DDX17"/>
    <property type="match status" value="1"/>
</dbReference>
<dbReference type="InterPro" id="IPR014014">
    <property type="entry name" value="RNA_helicase_DEAD_Q_motif"/>
</dbReference>
<dbReference type="Proteomes" id="UP001187734">
    <property type="component" value="Unassembled WGS sequence"/>
</dbReference>
<dbReference type="SMART" id="SM00487">
    <property type="entry name" value="DEXDc"/>
    <property type="match status" value="1"/>
</dbReference>
<protein>
    <recommendedName>
        <fullName evidence="2">RNA helicase</fullName>
        <ecNumber evidence="2">3.6.4.13</ecNumber>
    </recommendedName>
</protein>
<keyword evidence="4 10" id="KW-0378">Hydrolase</keyword>
<dbReference type="PROSITE" id="PS00039">
    <property type="entry name" value="DEAD_ATP_HELICASE"/>
    <property type="match status" value="1"/>
</dbReference>
<gene>
    <name evidence="15" type="ORF">FTOL_09363</name>
</gene>
<feature type="region of interest" description="Disordered" evidence="11">
    <location>
        <begin position="534"/>
        <end position="557"/>
    </location>
</feature>
<feature type="short sequence motif" description="Q motif" evidence="9">
    <location>
        <begin position="140"/>
        <end position="168"/>
    </location>
</feature>
<dbReference type="GO" id="GO:0003676">
    <property type="term" value="F:nucleic acid binding"/>
    <property type="evidence" value="ECO:0007669"/>
    <property type="project" value="InterPro"/>
</dbReference>
<evidence type="ECO:0000256" key="5">
    <source>
        <dbReference type="ARBA" id="ARBA00022806"/>
    </source>
</evidence>
<dbReference type="InterPro" id="IPR011545">
    <property type="entry name" value="DEAD/DEAH_box_helicase_dom"/>
</dbReference>
<evidence type="ECO:0000256" key="6">
    <source>
        <dbReference type="ARBA" id="ARBA00022840"/>
    </source>
</evidence>
<dbReference type="InterPro" id="IPR027417">
    <property type="entry name" value="P-loop_NTPase"/>
</dbReference>
<accession>A0AAE8MGU5</accession>
<dbReference type="PROSITE" id="PS51194">
    <property type="entry name" value="HELICASE_CTER"/>
    <property type="match status" value="1"/>
</dbReference>
<evidence type="ECO:0000313" key="16">
    <source>
        <dbReference type="Proteomes" id="UP001187734"/>
    </source>
</evidence>
<keyword evidence="6 10" id="KW-0067">ATP-binding</keyword>
<dbReference type="InterPro" id="IPR001650">
    <property type="entry name" value="Helicase_C-like"/>
</dbReference>
<dbReference type="InterPro" id="IPR000629">
    <property type="entry name" value="RNA-helicase_DEAD-box_CS"/>
</dbReference>